<keyword evidence="7" id="KW-1185">Reference proteome</keyword>
<evidence type="ECO:0000313" key="7">
    <source>
        <dbReference type="Proteomes" id="UP001175271"/>
    </source>
</evidence>
<feature type="domain" description="Carboxylesterase type B" evidence="5">
    <location>
        <begin position="16"/>
        <end position="534"/>
    </location>
</feature>
<dbReference type="PANTHER" id="PTHR44590:SF4">
    <property type="entry name" value="CARBOXYLIC ESTER HYDROLASE"/>
    <property type="match status" value="1"/>
</dbReference>
<reference evidence="6" key="1">
    <citation type="submission" date="2023-06" db="EMBL/GenBank/DDBJ databases">
        <title>Genomic analysis of the entomopathogenic nematode Steinernema hermaphroditum.</title>
        <authorList>
            <person name="Schwarz E.M."/>
            <person name="Heppert J.K."/>
            <person name="Baniya A."/>
            <person name="Schwartz H.T."/>
            <person name="Tan C.-H."/>
            <person name="Antoshechkin I."/>
            <person name="Sternberg P.W."/>
            <person name="Goodrich-Blair H."/>
            <person name="Dillman A.R."/>
        </authorList>
    </citation>
    <scope>NUCLEOTIDE SEQUENCE</scope>
    <source>
        <strain evidence="6">PS9179</strain>
        <tissue evidence="6">Whole animal</tissue>
    </source>
</reference>
<dbReference type="Gene3D" id="3.40.50.1820">
    <property type="entry name" value="alpha/beta hydrolase"/>
    <property type="match status" value="1"/>
</dbReference>
<proteinExistence type="inferred from homology"/>
<dbReference type="PANTHER" id="PTHR44590">
    <property type="entry name" value="CARBOXYLIC ESTER HYDROLASE-RELATED"/>
    <property type="match status" value="1"/>
</dbReference>
<evidence type="ECO:0000256" key="3">
    <source>
        <dbReference type="ARBA" id="ARBA00022801"/>
    </source>
</evidence>
<evidence type="ECO:0000256" key="2">
    <source>
        <dbReference type="ARBA" id="ARBA00022487"/>
    </source>
</evidence>
<comment type="similarity">
    <text evidence="1 4">Belongs to the type-B carboxylesterase/lipase family.</text>
</comment>
<comment type="caution">
    <text evidence="6">The sequence shown here is derived from an EMBL/GenBank/DDBJ whole genome shotgun (WGS) entry which is preliminary data.</text>
</comment>
<organism evidence="6 7">
    <name type="scientific">Steinernema hermaphroditum</name>
    <dbReference type="NCBI Taxonomy" id="289476"/>
    <lineage>
        <taxon>Eukaryota</taxon>
        <taxon>Metazoa</taxon>
        <taxon>Ecdysozoa</taxon>
        <taxon>Nematoda</taxon>
        <taxon>Chromadorea</taxon>
        <taxon>Rhabditida</taxon>
        <taxon>Tylenchina</taxon>
        <taxon>Panagrolaimomorpha</taxon>
        <taxon>Strongyloidoidea</taxon>
        <taxon>Steinernematidae</taxon>
        <taxon>Steinernema</taxon>
    </lineage>
</organism>
<dbReference type="InterPro" id="IPR002018">
    <property type="entry name" value="CarbesteraseB"/>
</dbReference>
<dbReference type="PROSITE" id="PS00122">
    <property type="entry name" value="CARBOXYLESTERASE_B_1"/>
    <property type="match status" value="1"/>
</dbReference>
<dbReference type="InterPro" id="IPR019826">
    <property type="entry name" value="Carboxylesterase_B_AS"/>
</dbReference>
<dbReference type="GO" id="GO:0052689">
    <property type="term" value="F:carboxylic ester hydrolase activity"/>
    <property type="evidence" value="ECO:0007669"/>
    <property type="project" value="UniProtKB-KW"/>
</dbReference>
<dbReference type="EMBL" id="JAUCMV010000001">
    <property type="protein sequence ID" value="KAK0427319.1"/>
    <property type="molecule type" value="Genomic_DNA"/>
</dbReference>
<evidence type="ECO:0000256" key="1">
    <source>
        <dbReference type="ARBA" id="ARBA00005964"/>
    </source>
</evidence>
<name>A0AA39IPN3_9BILA</name>
<evidence type="ECO:0000256" key="4">
    <source>
        <dbReference type="RuleBase" id="RU361235"/>
    </source>
</evidence>
<dbReference type="SUPFAM" id="SSF53474">
    <property type="entry name" value="alpha/beta-Hydrolases"/>
    <property type="match status" value="1"/>
</dbReference>
<dbReference type="Pfam" id="PF00135">
    <property type="entry name" value="COesterase"/>
    <property type="match status" value="1"/>
</dbReference>
<dbReference type="InterPro" id="IPR029058">
    <property type="entry name" value="AB_hydrolase_fold"/>
</dbReference>
<keyword evidence="3 4" id="KW-0378">Hydrolase</keyword>
<evidence type="ECO:0000259" key="5">
    <source>
        <dbReference type="Pfam" id="PF00135"/>
    </source>
</evidence>
<sequence>MWLLLSALLPLAFGGPVVETPYGKVEGFDYEISNGDKANIFLGIPYAQPPVGNLRFEKTVPIAKWDDVKQAKEFGNLCFQQTVRKDMSGPGEYSEDCLFMNIMAPSKKSADPEGYPVIIFIHGGGFELGGSNLYGYKNISENYVSEGVVYITLNYRLSAFGFFSTGDEVIRGNLGYWDQTAALKFIQEVIASFGGNPNKVTVTGESAGGGSSSALTMSPHSNKLFQQAIAYSGSQYANFVNYSQVVNASLDLARSLGCFGKSIQIKDCMKKKTAEEIRAMIAEIGASRDEFNSIKFNPTVDGDFLRAPGDELIKDAPKIPFITGLTDTEGGFCAFYDVPEMLLSYIPREKWPTYSTEDFVKYLKTKMITLDYGNKKETLITKLIDHYVPTGANVTSLDYLTRYAELFTDLYFGLPPYLEAQDKAAADIPVYLYKEDYHNPKLVENLPVKGAYHGYEIMYLMGPSIYGDIEFTDDDKAFQKALLSAFISFAKTGKPVASGKIWEPVTKEHPNRYMSFSPNSEMKDDFLKRAVDFWVHDVMKTVDIDMLRETILPGARRT</sequence>
<keyword evidence="2" id="KW-0719">Serine esterase</keyword>
<evidence type="ECO:0000313" key="6">
    <source>
        <dbReference type="EMBL" id="KAK0427319.1"/>
    </source>
</evidence>
<accession>A0AA39IPN3</accession>
<dbReference type="Proteomes" id="UP001175271">
    <property type="component" value="Unassembled WGS sequence"/>
</dbReference>
<gene>
    <name evidence="6" type="ORF">QR680_010167</name>
</gene>
<dbReference type="EC" id="3.1.1.-" evidence="4"/>
<protein>
    <recommendedName>
        <fullName evidence="4">Carboxylic ester hydrolase</fullName>
        <ecNumber evidence="4">3.1.1.-</ecNumber>
    </recommendedName>
</protein>
<dbReference type="AlphaFoldDB" id="A0AA39IPN3"/>